<dbReference type="Proteomes" id="UP000315389">
    <property type="component" value="Unassembled WGS sequence"/>
</dbReference>
<organism evidence="6 7">
    <name type="scientific">Rarobacter faecitabidus</name>
    <dbReference type="NCBI Taxonomy" id="13243"/>
    <lineage>
        <taxon>Bacteria</taxon>
        <taxon>Bacillati</taxon>
        <taxon>Actinomycetota</taxon>
        <taxon>Actinomycetes</taxon>
        <taxon>Micrococcales</taxon>
        <taxon>Rarobacteraceae</taxon>
        <taxon>Rarobacter</taxon>
    </lineage>
</organism>
<evidence type="ECO:0000256" key="3">
    <source>
        <dbReference type="ARBA" id="ARBA00023125"/>
    </source>
</evidence>
<sequence length="298" mass="32334">MFDAHRLRLLLELDRRGTVAEVARALSYSPSTISQQLGTLEREAGCELIIPAGRRLQLTPQAQVLVGYAARILDLMDEAAAAVEASRTAVGGTVRLAVFQSASHSMVPHALSELAADYPELRVEVTELDPEAALLRVAARDFDLVLAEQYPGYTRPIVAELDRIPLAQDRIHVATALGSEAPLSIGDLADRPWVMEPLGTASRQWALQTCRQVGFEPDVRFDTADLVAQVKLVRNGNAVGLLPDLVWAGEKPEVRLSELPHSPVREIFSSARLATAARPSVVAVRTALRRAADAFAAR</sequence>
<dbReference type="Pfam" id="PF00126">
    <property type="entry name" value="HTH_1"/>
    <property type="match status" value="1"/>
</dbReference>
<dbReference type="Pfam" id="PF03466">
    <property type="entry name" value="LysR_substrate"/>
    <property type="match status" value="1"/>
</dbReference>
<dbReference type="Gene3D" id="1.10.10.10">
    <property type="entry name" value="Winged helix-like DNA-binding domain superfamily/Winged helix DNA-binding domain"/>
    <property type="match status" value="1"/>
</dbReference>
<reference evidence="6 7" key="1">
    <citation type="submission" date="2019-06" db="EMBL/GenBank/DDBJ databases">
        <title>Sequencing the genomes of 1000 actinobacteria strains.</title>
        <authorList>
            <person name="Klenk H.-P."/>
        </authorList>
    </citation>
    <scope>NUCLEOTIDE SEQUENCE [LARGE SCALE GENOMIC DNA]</scope>
    <source>
        <strain evidence="6 7">DSM 4813</strain>
    </source>
</reference>
<dbReference type="Gene3D" id="3.40.190.10">
    <property type="entry name" value="Periplasmic binding protein-like II"/>
    <property type="match status" value="2"/>
</dbReference>
<feature type="domain" description="HTH lysR-type" evidence="5">
    <location>
        <begin position="2"/>
        <end position="59"/>
    </location>
</feature>
<dbReference type="OrthoDB" id="3673085at2"/>
<dbReference type="InterPro" id="IPR036388">
    <property type="entry name" value="WH-like_DNA-bd_sf"/>
</dbReference>
<dbReference type="RefSeq" id="WP_142120109.1">
    <property type="nucleotide sequence ID" value="NZ_BAAASV010000001.1"/>
</dbReference>
<dbReference type="InterPro" id="IPR036390">
    <property type="entry name" value="WH_DNA-bd_sf"/>
</dbReference>
<dbReference type="EMBL" id="VFOS01000001">
    <property type="protein sequence ID" value="TQL64858.1"/>
    <property type="molecule type" value="Genomic_DNA"/>
</dbReference>
<proteinExistence type="inferred from homology"/>
<keyword evidence="3 6" id="KW-0238">DNA-binding</keyword>
<name>A0A542ZWY3_RARFA</name>
<comment type="similarity">
    <text evidence="1">Belongs to the LysR transcriptional regulatory family.</text>
</comment>
<evidence type="ECO:0000256" key="4">
    <source>
        <dbReference type="ARBA" id="ARBA00023163"/>
    </source>
</evidence>
<dbReference type="SUPFAM" id="SSF46785">
    <property type="entry name" value="Winged helix' DNA-binding domain"/>
    <property type="match status" value="1"/>
</dbReference>
<dbReference type="PROSITE" id="PS50931">
    <property type="entry name" value="HTH_LYSR"/>
    <property type="match status" value="1"/>
</dbReference>
<dbReference type="GO" id="GO:0003677">
    <property type="term" value="F:DNA binding"/>
    <property type="evidence" value="ECO:0007669"/>
    <property type="project" value="UniProtKB-KW"/>
</dbReference>
<dbReference type="GO" id="GO:0032993">
    <property type="term" value="C:protein-DNA complex"/>
    <property type="evidence" value="ECO:0007669"/>
    <property type="project" value="TreeGrafter"/>
</dbReference>
<dbReference type="GO" id="GO:0003700">
    <property type="term" value="F:DNA-binding transcription factor activity"/>
    <property type="evidence" value="ECO:0007669"/>
    <property type="project" value="InterPro"/>
</dbReference>
<evidence type="ECO:0000313" key="6">
    <source>
        <dbReference type="EMBL" id="TQL64858.1"/>
    </source>
</evidence>
<accession>A0A542ZWY3</accession>
<keyword evidence="2" id="KW-0805">Transcription regulation</keyword>
<keyword evidence="7" id="KW-1185">Reference proteome</keyword>
<dbReference type="InterPro" id="IPR005119">
    <property type="entry name" value="LysR_subst-bd"/>
</dbReference>
<dbReference type="PANTHER" id="PTHR30346:SF29">
    <property type="entry name" value="LYSR SUBSTRATE-BINDING"/>
    <property type="match status" value="1"/>
</dbReference>
<protein>
    <submittedName>
        <fullName evidence="6">DNA-binding transcriptional LysR family regulator</fullName>
    </submittedName>
</protein>
<evidence type="ECO:0000313" key="7">
    <source>
        <dbReference type="Proteomes" id="UP000315389"/>
    </source>
</evidence>
<dbReference type="PANTHER" id="PTHR30346">
    <property type="entry name" value="TRANSCRIPTIONAL DUAL REGULATOR HCAR-RELATED"/>
    <property type="match status" value="1"/>
</dbReference>
<dbReference type="InterPro" id="IPR000847">
    <property type="entry name" value="LysR_HTH_N"/>
</dbReference>
<comment type="caution">
    <text evidence="6">The sequence shown here is derived from an EMBL/GenBank/DDBJ whole genome shotgun (WGS) entry which is preliminary data.</text>
</comment>
<evidence type="ECO:0000256" key="2">
    <source>
        <dbReference type="ARBA" id="ARBA00023015"/>
    </source>
</evidence>
<dbReference type="SUPFAM" id="SSF53850">
    <property type="entry name" value="Periplasmic binding protein-like II"/>
    <property type="match status" value="1"/>
</dbReference>
<gene>
    <name evidence="6" type="ORF">FB461_1381</name>
</gene>
<evidence type="ECO:0000256" key="1">
    <source>
        <dbReference type="ARBA" id="ARBA00009437"/>
    </source>
</evidence>
<dbReference type="AlphaFoldDB" id="A0A542ZWY3"/>
<keyword evidence="4" id="KW-0804">Transcription</keyword>
<evidence type="ECO:0000259" key="5">
    <source>
        <dbReference type="PROSITE" id="PS50931"/>
    </source>
</evidence>